<protein>
    <submittedName>
        <fullName evidence="1">Uncharacterized protein</fullName>
    </submittedName>
</protein>
<comment type="caution">
    <text evidence="1">The sequence shown here is derived from an EMBL/GenBank/DDBJ whole genome shotgun (WGS) entry which is preliminary data.</text>
</comment>
<evidence type="ECO:0000313" key="2">
    <source>
        <dbReference type="Proteomes" id="UP001396334"/>
    </source>
</evidence>
<dbReference type="EMBL" id="JBBPBN010000013">
    <property type="protein sequence ID" value="KAK9025593.1"/>
    <property type="molecule type" value="Genomic_DNA"/>
</dbReference>
<dbReference type="Proteomes" id="UP001396334">
    <property type="component" value="Unassembled WGS sequence"/>
</dbReference>
<proteinExistence type="predicted"/>
<accession>A0ABR2SK04</accession>
<reference evidence="1 2" key="1">
    <citation type="journal article" date="2024" name="G3 (Bethesda)">
        <title>Genome assembly of Hibiscus sabdariffa L. provides insights into metabolisms of medicinal natural products.</title>
        <authorList>
            <person name="Kim T."/>
        </authorList>
    </citation>
    <scope>NUCLEOTIDE SEQUENCE [LARGE SCALE GENOMIC DNA]</scope>
    <source>
        <strain evidence="1">TK-2024</strain>
        <tissue evidence="1">Old leaves</tissue>
    </source>
</reference>
<organism evidence="1 2">
    <name type="scientific">Hibiscus sabdariffa</name>
    <name type="common">roselle</name>
    <dbReference type="NCBI Taxonomy" id="183260"/>
    <lineage>
        <taxon>Eukaryota</taxon>
        <taxon>Viridiplantae</taxon>
        <taxon>Streptophyta</taxon>
        <taxon>Embryophyta</taxon>
        <taxon>Tracheophyta</taxon>
        <taxon>Spermatophyta</taxon>
        <taxon>Magnoliopsida</taxon>
        <taxon>eudicotyledons</taxon>
        <taxon>Gunneridae</taxon>
        <taxon>Pentapetalae</taxon>
        <taxon>rosids</taxon>
        <taxon>malvids</taxon>
        <taxon>Malvales</taxon>
        <taxon>Malvaceae</taxon>
        <taxon>Malvoideae</taxon>
        <taxon>Hibiscus</taxon>
    </lineage>
</organism>
<sequence length="83" mass="9638">MVMPGHREASLQKEPNRYVPTAWRLVHRCGSQYWQILWEQLGQQLGCLESLHRSIFAEDVATAVEVMVKIQLRCAWVRTAWSG</sequence>
<evidence type="ECO:0000313" key="1">
    <source>
        <dbReference type="EMBL" id="KAK9025593.1"/>
    </source>
</evidence>
<name>A0ABR2SK04_9ROSI</name>
<keyword evidence="2" id="KW-1185">Reference proteome</keyword>
<gene>
    <name evidence="1" type="ORF">V6N11_038456</name>
</gene>